<proteinExistence type="predicted"/>
<comment type="caution">
    <text evidence="2">The sequence shown here is derived from an EMBL/GenBank/DDBJ whole genome shotgun (WGS) entry which is preliminary data.</text>
</comment>
<organism evidence="2 3">
    <name type="scientific">Candidatus Rhodoblastus alkanivorans</name>
    <dbReference type="NCBI Taxonomy" id="2954117"/>
    <lineage>
        <taxon>Bacteria</taxon>
        <taxon>Pseudomonadati</taxon>
        <taxon>Pseudomonadota</taxon>
        <taxon>Alphaproteobacteria</taxon>
        <taxon>Hyphomicrobiales</taxon>
        <taxon>Rhodoblastaceae</taxon>
        <taxon>Rhodoblastus</taxon>
    </lineage>
</organism>
<evidence type="ECO:0000313" key="2">
    <source>
        <dbReference type="EMBL" id="MCI4684782.1"/>
    </source>
</evidence>
<reference evidence="2" key="1">
    <citation type="journal article" date="2022" name="ISME J.">
        <title>Identification of active gaseous-alkane degraders at natural gas seeps.</title>
        <authorList>
            <person name="Farhan Ul Haque M."/>
            <person name="Hernandez M."/>
            <person name="Crombie A.T."/>
            <person name="Murrell J.C."/>
        </authorList>
    </citation>
    <scope>NUCLEOTIDE SEQUENCE</scope>
    <source>
        <strain evidence="2">PC2</strain>
    </source>
</reference>
<gene>
    <name evidence="2" type="ORF">K2U94_18765</name>
</gene>
<dbReference type="RefSeq" id="WP_243068662.1">
    <property type="nucleotide sequence ID" value="NZ_JAIVFK010000036.1"/>
</dbReference>
<feature type="compositionally biased region" description="Low complexity" evidence="1">
    <location>
        <begin position="185"/>
        <end position="202"/>
    </location>
</feature>
<dbReference type="EMBL" id="JAIVFP010000001">
    <property type="protein sequence ID" value="MCI4684782.1"/>
    <property type="molecule type" value="Genomic_DNA"/>
</dbReference>
<accession>A0ABS9ZCC1</accession>
<feature type="compositionally biased region" description="Basic and acidic residues" evidence="1">
    <location>
        <begin position="209"/>
        <end position="221"/>
    </location>
</feature>
<feature type="region of interest" description="Disordered" evidence="1">
    <location>
        <begin position="185"/>
        <end position="238"/>
    </location>
</feature>
<evidence type="ECO:0000313" key="3">
    <source>
        <dbReference type="Proteomes" id="UP001139104"/>
    </source>
</evidence>
<sequence>MDRIKRWKLADELNAFQIALLISGYDPSEFEGDAYDRWPDEVKVEISAYLNAIKNAARGGKLTYTQVKYEEYNEINWILSTIDVDSFCDWMRSRNFVDGFFLTHGASPDGLADTSSVFYAPKLAAAVRAWNEVTSNPEALSGKTPKKALEIWLRKHANEYGLTNKDGNPNELGIEEICKVANWKPAGGASPTPTPTSTQKPPEGSSPWGRKERSWGRRDKPNPPTPKSIFTIDDDIPF</sequence>
<name>A0ABS9ZCC1_9HYPH</name>
<evidence type="ECO:0000256" key="1">
    <source>
        <dbReference type="SAM" id="MobiDB-lite"/>
    </source>
</evidence>
<dbReference type="Proteomes" id="UP001139104">
    <property type="component" value="Unassembled WGS sequence"/>
</dbReference>
<keyword evidence="3" id="KW-1185">Reference proteome</keyword>
<protein>
    <submittedName>
        <fullName evidence="2">Uncharacterized protein</fullName>
    </submittedName>
</protein>